<protein>
    <submittedName>
        <fullName evidence="3">Uncharacterized protein</fullName>
    </submittedName>
</protein>
<accession>A0A2Y9C5Q1</accession>
<reference evidence="3 4" key="1">
    <citation type="submission" date="2018-05" db="EMBL/GenBank/DDBJ databases">
        <title>The Hungate 1000. A catalogue of reference genomes from the rumen microbiome.</title>
        <authorList>
            <person name="Kelly W."/>
        </authorList>
    </citation>
    <scope>NUCLEOTIDE SEQUENCE [LARGE SCALE GENOMIC DNA]</scope>
    <source>
        <strain evidence="3 4">NLAE-zl-C242</strain>
    </source>
</reference>
<dbReference type="Proteomes" id="UP000245845">
    <property type="component" value="Unassembled WGS sequence"/>
</dbReference>
<evidence type="ECO:0000256" key="1">
    <source>
        <dbReference type="SAM" id="MobiDB-lite"/>
    </source>
</evidence>
<keyword evidence="4" id="KW-1185">Reference proteome</keyword>
<feature type="region of interest" description="Disordered" evidence="1">
    <location>
        <begin position="137"/>
        <end position="160"/>
    </location>
</feature>
<sequence length="229" mass="25199">MTFTITERDKKLLSILAVVLIAALFIKFLIIPQLEVKSDLASESIEVDAQAMEMKLAIDTKGTLEEKLKDADEEFVQRAADYYPMMQSYEIEALITKMILNNGMESRDLEVSSKSYVAEVNPYFASTMGLEMAMTAEGGEDADSTDSGSSDGTQAVEQTQSTVYASQVNVTITGTLKQAKHLIDVVNQEYPSVRIQTFHIDSEAAETTEGAAVDMTTLDLGLEVYMCEK</sequence>
<comment type="caution">
    <text evidence="3">The sequence shown here is derived from an EMBL/GenBank/DDBJ whole genome shotgun (WGS) entry which is preliminary data.</text>
</comment>
<name>A0A2Y9C5Q1_9FIRM</name>
<dbReference type="RefSeq" id="WP_109732061.1">
    <property type="nucleotide sequence ID" value="NZ_BAAACK010000009.1"/>
</dbReference>
<dbReference type="EMBL" id="QGDL01000009">
    <property type="protein sequence ID" value="PWJ28257.1"/>
    <property type="molecule type" value="Genomic_DNA"/>
</dbReference>
<evidence type="ECO:0000313" key="4">
    <source>
        <dbReference type="Proteomes" id="UP000245845"/>
    </source>
</evidence>
<keyword evidence="2" id="KW-1133">Transmembrane helix</keyword>
<keyword evidence="2" id="KW-0472">Membrane</keyword>
<keyword evidence="2" id="KW-0812">Transmembrane</keyword>
<gene>
    <name evidence="3" type="ORF">A8806_109137</name>
</gene>
<dbReference type="AlphaFoldDB" id="A0A2Y9C5Q1"/>
<evidence type="ECO:0000256" key="2">
    <source>
        <dbReference type="SAM" id="Phobius"/>
    </source>
</evidence>
<evidence type="ECO:0000313" key="3">
    <source>
        <dbReference type="EMBL" id="PWJ28257.1"/>
    </source>
</evidence>
<proteinExistence type="predicted"/>
<organism evidence="3 4">
    <name type="scientific">Faecalicatena orotica</name>
    <dbReference type="NCBI Taxonomy" id="1544"/>
    <lineage>
        <taxon>Bacteria</taxon>
        <taxon>Bacillati</taxon>
        <taxon>Bacillota</taxon>
        <taxon>Clostridia</taxon>
        <taxon>Lachnospirales</taxon>
        <taxon>Lachnospiraceae</taxon>
        <taxon>Faecalicatena</taxon>
    </lineage>
</organism>
<dbReference type="OrthoDB" id="1849931at2"/>
<feature type="transmembrane region" description="Helical" evidence="2">
    <location>
        <begin position="12"/>
        <end position="31"/>
    </location>
</feature>